<organism evidence="1 2">
    <name type="scientific">Paracoccus suum</name>
    <dbReference type="NCBI Taxonomy" id="2259340"/>
    <lineage>
        <taxon>Bacteria</taxon>
        <taxon>Pseudomonadati</taxon>
        <taxon>Pseudomonadota</taxon>
        <taxon>Alphaproteobacteria</taxon>
        <taxon>Rhodobacterales</taxon>
        <taxon>Paracoccaceae</taxon>
        <taxon>Paracoccus</taxon>
    </lineage>
</organism>
<accession>A0A344PLX4</accession>
<name>A0A344PLX4_9RHOB</name>
<reference evidence="2" key="1">
    <citation type="submission" date="2018-07" db="EMBL/GenBank/DDBJ databases">
        <title>Genome sequencing of Paracoccus sp. SC2-6.</title>
        <authorList>
            <person name="Heo J."/>
            <person name="Kim S.-J."/>
            <person name="Kwon S.-W."/>
        </authorList>
    </citation>
    <scope>NUCLEOTIDE SEQUENCE [LARGE SCALE GENOMIC DNA]</scope>
    <source>
        <strain evidence="2">SC2-6</strain>
    </source>
</reference>
<keyword evidence="2" id="KW-1185">Reference proteome</keyword>
<dbReference type="Proteomes" id="UP000252023">
    <property type="component" value="Chromosome"/>
</dbReference>
<evidence type="ECO:0000313" key="1">
    <source>
        <dbReference type="EMBL" id="AXC50379.1"/>
    </source>
</evidence>
<evidence type="ECO:0000313" key="2">
    <source>
        <dbReference type="Proteomes" id="UP000252023"/>
    </source>
</evidence>
<sequence length="188" mass="20506">MHGITFLQVDFSPGPVPAVPAASDIALEAGASLDLATAFLGASWEMIENFTGRCYRATAAGTVLVEASEPMTYVWPRFPYPAIVTAERWDEGSQTFQPDTCRYMHGRCTFGGGTLYRLTQAPTPAPVSIPECVRRAAANLTLYQLIHQPQRREFRSQTMADVTLTREAVQGLFYGSGAGALLASEVRR</sequence>
<proteinExistence type="predicted"/>
<dbReference type="OrthoDB" id="7855092at2"/>
<gene>
    <name evidence="1" type="ORF">DRW48_12395</name>
</gene>
<protein>
    <submittedName>
        <fullName evidence="1">Uncharacterized protein</fullName>
    </submittedName>
</protein>
<dbReference type="EMBL" id="CP030918">
    <property type="protein sequence ID" value="AXC50379.1"/>
    <property type="molecule type" value="Genomic_DNA"/>
</dbReference>
<dbReference type="AlphaFoldDB" id="A0A344PLX4"/>
<dbReference type="KEGG" id="pars:DRW48_12395"/>
<dbReference type="RefSeq" id="WP_114076696.1">
    <property type="nucleotide sequence ID" value="NZ_CP030918.1"/>
</dbReference>